<keyword evidence="1" id="KW-0732">Signal</keyword>
<feature type="signal peptide" evidence="1">
    <location>
        <begin position="1"/>
        <end position="18"/>
    </location>
</feature>
<protein>
    <submittedName>
        <fullName evidence="3">Uncharacterized protein</fullName>
    </submittedName>
</protein>
<organism evidence="2 3">
    <name type="scientific">Ditylenchus dipsaci</name>
    <dbReference type="NCBI Taxonomy" id="166011"/>
    <lineage>
        <taxon>Eukaryota</taxon>
        <taxon>Metazoa</taxon>
        <taxon>Ecdysozoa</taxon>
        <taxon>Nematoda</taxon>
        <taxon>Chromadorea</taxon>
        <taxon>Rhabditida</taxon>
        <taxon>Tylenchina</taxon>
        <taxon>Tylenchomorpha</taxon>
        <taxon>Sphaerularioidea</taxon>
        <taxon>Anguinidae</taxon>
        <taxon>Anguininae</taxon>
        <taxon>Ditylenchus</taxon>
    </lineage>
</organism>
<evidence type="ECO:0000313" key="3">
    <source>
        <dbReference type="WBParaSite" id="jg15233"/>
    </source>
</evidence>
<reference evidence="3" key="1">
    <citation type="submission" date="2022-11" db="UniProtKB">
        <authorList>
            <consortium name="WormBaseParasite"/>
        </authorList>
    </citation>
    <scope>IDENTIFICATION</scope>
</reference>
<dbReference type="Proteomes" id="UP000887574">
    <property type="component" value="Unplaced"/>
</dbReference>
<name>A0A915D3P6_9BILA</name>
<evidence type="ECO:0000313" key="2">
    <source>
        <dbReference type="Proteomes" id="UP000887574"/>
    </source>
</evidence>
<sequence>MSLPFIFLLFISWGTGSAVQISWLAKHKDEQRGTTFWAHRYQPLANGFSVLLDTDINGSIWTDQTNLTSPISFQIDHVINVSGMALTEAEISEPFTGKAIDWANQYTPANQISDFLAIQILL</sequence>
<accession>A0A915D3P6</accession>
<keyword evidence="2" id="KW-1185">Reference proteome</keyword>
<feature type="chain" id="PRO_5036919798" evidence="1">
    <location>
        <begin position="19"/>
        <end position="122"/>
    </location>
</feature>
<dbReference type="WBParaSite" id="jg15233">
    <property type="protein sequence ID" value="jg15233"/>
    <property type="gene ID" value="jg15233"/>
</dbReference>
<proteinExistence type="predicted"/>
<evidence type="ECO:0000256" key="1">
    <source>
        <dbReference type="SAM" id="SignalP"/>
    </source>
</evidence>
<dbReference type="AlphaFoldDB" id="A0A915D3P6"/>